<dbReference type="Pfam" id="PF00535">
    <property type="entry name" value="Glycos_transf_2"/>
    <property type="match status" value="1"/>
</dbReference>
<comment type="caution">
    <text evidence="5">The sequence shown here is derived from an EMBL/GenBank/DDBJ whole genome shotgun (WGS) entry which is preliminary data.</text>
</comment>
<gene>
    <name evidence="5" type="ORF">LCGC14_0624320</name>
</gene>
<dbReference type="SUPFAM" id="SSF53448">
    <property type="entry name" value="Nucleotide-diphospho-sugar transferases"/>
    <property type="match status" value="1"/>
</dbReference>
<comment type="similarity">
    <text evidence="1">Belongs to the glycosyltransferase 2 family.</text>
</comment>
<evidence type="ECO:0000256" key="2">
    <source>
        <dbReference type="ARBA" id="ARBA00022676"/>
    </source>
</evidence>
<reference evidence="5" key="1">
    <citation type="journal article" date="2015" name="Nature">
        <title>Complex archaea that bridge the gap between prokaryotes and eukaryotes.</title>
        <authorList>
            <person name="Spang A."/>
            <person name="Saw J.H."/>
            <person name="Jorgensen S.L."/>
            <person name="Zaremba-Niedzwiedzka K."/>
            <person name="Martijn J."/>
            <person name="Lind A.E."/>
            <person name="van Eijk R."/>
            <person name="Schleper C."/>
            <person name="Guy L."/>
            <person name="Ettema T.J."/>
        </authorList>
    </citation>
    <scope>NUCLEOTIDE SEQUENCE</scope>
</reference>
<evidence type="ECO:0000256" key="1">
    <source>
        <dbReference type="ARBA" id="ARBA00006739"/>
    </source>
</evidence>
<feature type="domain" description="Glycosyltransferase 2-like" evidence="4">
    <location>
        <begin position="9"/>
        <end position="136"/>
    </location>
</feature>
<accession>A0A0F9TQC8</accession>
<dbReference type="AlphaFoldDB" id="A0A0F9TQC8"/>
<protein>
    <recommendedName>
        <fullName evidence="4">Glycosyltransferase 2-like domain-containing protein</fullName>
    </recommendedName>
</protein>
<evidence type="ECO:0000256" key="3">
    <source>
        <dbReference type="ARBA" id="ARBA00022679"/>
    </source>
</evidence>
<sequence length="275" mass="31196">MKAPKPDCSILIATHDRVDMLRHALRSAMAQTYQNIEIVVYDDASTDATEFQVLSLLGTDRRIRYYRAPQNHGVGNARAELLELARAPYACWLDSDDLCNIHRVEIQLAVMKKYKPSFVRTGRTVFGSARRAEAGVWCETPQRLHNLMKSRASMVSPSLMFDVKKAIEIGYDRVLRCGSDVVWEMKATLAHGRGLLIPMTLYHYGRGHRTRVTKMVKAAKTAPIFEKSLVRKNALCEELERELQRAGIPRWPRILSNDEMDAVLIDLKTPEKTGG</sequence>
<dbReference type="PANTHER" id="PTHR43685:SF5">
    <property type="entry name" value="GLYCOSYLTRANSFERASE EPSE-RELATED"/>
    <property type="match status" value="1"/>
</dbReference>
<dbReference type="PANTHER" id="PTHR43685">
    <property type="entry name" value="GLYCOSYLTRANSFERASE"/>
    <property type="match status" value="1"/>
</dbReference>
<dbReference type="EMBL" id="LAZR01001070">
    <property type="protein sequence ID" value="KKN51271.1"/>
    <property type="molecule type" value="Genomic_DNA"/>
</dbReference>
<organism evidence="5">
    <name type="scientific">marine sediment metagenome</name>
    <dbReference type="NCBI Taxonomy" id="412755"/>
    <lineage>
        <taxon>unclassified sequences</taxon>
        <taxon>metagenomes</taxon>
        <taxon>ecological metagenomes</taxon>
    </lineage>
</organism>
<dbReference type="Gene3D" id="3.90.550.10">
    <property type="entry name" value="Spore Coat Polysaccharide Biosynthesis Protein SpsA, Chain A"/>
    <property type="match status" value="1"/>
</dbReference>
<evidence type="ECO:0000313" key="5">
    <source>
        <dbReference type="EMBL" id="KKN51271.1"/>
    </source>
</evidence>
<dbReference type="InterPro" id="IPR050834">
    <property type="entry name" value="Glycosyltransf_2"/>
</dbReference>
<proteinExistence type="inferred from homology"/>
<evidence type="ECO:0000259" key="4">
    <source>
        <dbReference type="Pfam" id="PF00535"/>
    </source>
</evidence>
<dbReference type="InterPro" id="IPR001173">
    <property type="entry name" value="Glyco_trans_2-like"/>
</dbReference>
<keyword evidence="2" id="KW-0328">Glycosyltransferase</keyword>
<dbReference type="CDD" id="cd00761">
    <property type="entry name" value="Glyco_tranf_GTA_type"/>
    <property type="match status" value="1"/>
</dbReference>
<dbReference type="InterPro" id="IPR029044">
    <property type="entry name" value="Nucleotide-diphossugar_trans"/>
</dbReference>
<name>A0A0F9TQC8_9ZZZZ</name>
<keyword evidence="3" id="KW-0808">Transferase</keyword>
<dbReference type="GO" id="GO:0016757">
    <property type="term" value="F:glycosyltransferase activity"/>
    <property type="evidence" value="ECO:0007669"/>
    <property type="project" value="UniProtKB-KW"/>
</dbReference>